<feature type="region of interest" description="Disordered" evidence="1">
    <location>
        <begin position="49"/>
        <end position="81"/>
    </location>
</feature>
<sequence>MAAASDPDSSRTQMQQHDLPDPSNKVRDTLDVIFDRFWAKLLTRIGPAMTTPIPTEQDHVRTKRRSGKPLQGAKQYPTSAIPTRCPSKLRATRVITQRHQPHRCKATRHKRRHTVTNCRTHRTIPTGKTQDLTGPQARVKRVPALIQHRGWRATRCCIFPPIGLSPSKRNNPCRGVG</sequence>
<evidence type="ECO:0000256" key="1">
    <source>
        <dbReference type="SAM" id="MobiDB-lite"/>
    </source>
</evidence>
<keyword evidence="3" id="KW-1185">Reference proteome</keyword>
<accession>A0AAD1SPA8</accession>
<reference evidence="2" key="1">
    <citation type="submission" date="2022-03" db="EMBL/GenBank/DDBJ databases">
        <authorList>
            <person name="Alioto T."/>
            <person name="Alioto T."/>
            <person name="Gomez Garrido J."/>
        </authorList>
    </citation>
    <scope>NUCLEOTIDE SEQUENCE</scope>
</reference>
<evidence type="ECO:0000313" key="2">
    <source>
        <dbReference type="EMBL" id="CAH2302564.1"/>
    </source>
</evidence>
<organism evidence="2 3">
    <name type="scientific">Pelobates cultripes</name>
    <name type="common">Western spadefoot toad</name>
    <dbReference type="NCBI Taxonomy" id="61616"/>
    <lineage>
        <taxon>Eukaryota</taxon>
        <taxon>Metazoa</taxon>
        <taxon>Chordata</taxon>
        <taxon>Craniata</taxon>
        <taxon>Vertebrata</taxon>
        <taxon>Euteleostomi</taxon>
        <taxon>Amphibia</taxon>
        <taxon>Batrachia</taxon>
        <taxon>Anura</taxon>
        <taxon>Pelobatoidea</taxon>
        <taxon>Pelobatidae</taxon>
        <taxon>Pelobates</taxon>
    </lineage>
</organism>
<dbReference type="EMBL" id="OW240917">
    <property type="protein sequence ID" value="CAH2302564.1"/>
    <property type="molecule type" value="Genomic_DNA"/>
</dbReference>
<feature type="region of interest" description="Disordered" evidence="1">
    <location>
        <begin position="1"/>
        <end position="26"/>
    </location>
</feature>
<name>A0AAD1SPA8_PELCU</name>
<evidence type="ECO:0000313" key="3">
    <source>
        <dbReference type="Proteomes" id="UP001295444"/>
    </source>
</evidence>
<gene>
    <name evidence="2" type="ORF">PECUL_23A038795</name>
</gene>
<protein>
    <submittedName>
        <fullName evidence="2">Uncharacterized protein</fullName>
    </submittedName>
</protein>
<dbReference type="Proteomes" id="UP001295444">
    <property type="component" value="Chromosome 06"/>
</dbReference>
<dbReference type="AlphaFoldDB" id="A0AAD1SPA8"/>
<proteinExistence type="predicted"/>